<dbReference type="Gene3D" id="3.40.50.1820">
    <property type="entry name" value="alpha/beta hydrolase"/>
    <property type="match status" value="1"/>
</dbReference>
<dbReference type="SUPFAM" id="SSF53474">
    <property type="entry name" value="alpha/beta-Hydrolases"/>
    <property type="match status" value="1"/>
</dbReference>
<dbReference type="OrthoDB" id="9796770at2"/>
<dbReference type="RefSeq" id="WP_041061518.1">
    <property type="nucleotide sequence ID" value="NZ_JXRR01000022.1"/>
</dbReference>
<sequence length="282" mass="32550">MWEKRQIETARGEFEVFTAGSGEPLCVTHLYSEFDERGYYFADPFVDFFTVYLVNLKEAGNSSRVVHEEELSMRETAMDLEAIRMSLGFDTWNFAGHSTGGMLGLVYAVDHPHSLKRLMVGGASSSNDYMNYKDSIYSQKNPKNKRLKDIFSILNSPHAATDERRLAGREWTEMSLHEPSRFEEYFSKPSSGKVVPKRLDYYSYKELPTYDIRDDITQIKTPTLVYCGTYDAQCPIHFSEEIRKLVLGSAFYEFEASNHLPYLEEKDKFIEMIKDFIGLGSR</sequence>
<dbReference type="PANTHER" id="PTHR43433:SF1">
    <property type="entry name" value="BLL5160 PROTEIN"/>
    <property type="match status" value="1"/>
</dbReference>
<comment type="caution">
    <text evidence="2">The sequence shown here is derived from an EMBL/GenBank/DDBJ whole genome shotgun (WGS) entry which is preliminary data.</text>
</comment>
<name>A0A0C2RN36_9BACL</name>
<dbReference type="PATRIC" id="fig|220754.4.peg.3598"/>
<dbReference type="Pfam" id="PF00561">
    <property type="entry name" value="Abhydrolase_1"/>
    <property type="match status" value="1"/>
</dbReference>
<gene>
    <name evidence="2" type="ORF">KR50_35870</name>
</gene>
<dbReference type="GO" id="GO:0016787">
    <property type="term" value="F:hydrolase activity"/>
    <property type="evidence" value="ECO:0007669"/>
    <property type="project" value="UniProtKB-KW"/>
</dbReference>
<dbReference type="InterPro" id="IPR029058">
    <property type="entry name" value="AB_hydrolase_fold"/>
</dbReference>
<feature type="domain" description="AB hydrolase-1" evidence="1">
    <location>
        <begin position="48"/>
        <end position="265"/>
    </location>
</feature>
<dbReference type="Proteomes" id="UP000031972">
    <property type="component" value="Unassembled WGS sequence"/>
</dbReference>
<keyword evidence="3" id="KW-1185">Reference proteome</keyword>
<proteinExistence type="predicted"/>
<organism evidence="2 3">
    <name type="scientific">Jeotgalibacillus campisalis</name>
    <dbReference type="NCBI Taxonomy" id="220754"/>
    <lineage>
        <taxon>Bacteria</taxon>
        <taxon>Bacillati</taxon>
        <taxon>Bacillota</taxon>
        <taxon>Bacilli</taxon>
        <taxon>Bacillales</taxon>
        <taxon>Caryophanaceae</taxon>
        <taxon>Jeotgalibacillus</taxon>
    </lineage>
</organism>
<dbReference type="Gene3D" id="6.10.140.700">
    <property type="match status" value="1"/>
</dbReference>
<dbReference type="PANTHER" id="PTHR43433">
    <property type="entry name" value="HYDROLASE, ALPHA/BETA FOLD FAMILY PROTEIN"/>
    <property type="match status" value="1"/>
</dbReference>
<accession>A0A0C2RN36</accession>
<dbReference type="InterPro" id="IPR050471">
    <property type="entry name" value="AB_hydrolase"/>
</dbReference>
<dbReference type="InterPro" id="IPR000073">
    <property type="entry name" value="AB_hydrolase_1"/>
</dbReference>
<evidence type="ECO:0000313" key="3">
    <source>
        <dbReference type="Proteomes" id="UP000031972"/>
    </source>
</evidence>
<dbReference type="AlphaFoldDB" id="A0A0C2RN36"/>
<reference evidence="2 3" key="1">
    <citation type="submission" date="2015-01" db="EMBL/GenBank/DDBJ databases">
        <title>Jeotgalibacillus campisalis genome sequencing.</title>
        <authorList>
            <person name="Goh K.M."/>
            <person name="Chan K.-G."/>
            <person name="Yaakop A.S."/>
            <person name="Ee R."/>
            <person name="Gan H.M."/>
            <person name="Chan C.S."/>
        </authorList>
    </citation>
    <scope>NUCLEOTIDE SEQUENCE [LARGE SCALE GENOMIC DNA]</scope>
    <source>
        <strain evidence="2 3">SF-57</strain>
    </source>
</reference>
<evidence type="ECO:0000313" key="2">
    <source>
        <dbReference type="EMBL" id="KIL43184.1"/>
    </source>
</evidence>
<keyword evidence="2" id="KW-0378">Hydrolase</keyword>
<evidence type="ECO:0000259" key="1">
    <source>
        <dbReference type="Pfam" id="PF00561"/>
    </source>
</evidence>
<protein>
    <submittedName>
        <fullName evidence="2">Alpha/beta hydrolase</fullName>
    </submittedName>
</protein>
<dbReference type="EMBL" id="JXRR01000022">
    <property type="protein sequence ID" value="KIL43184.1"/>
    <property type="molecule type" value="Genomic_DNA"/>
</dbReference>